<comment type="caution">
    <text evidence="1">The sequence shown here is derived from an EMBL/GenBank/DDBJ whole genome shotgun (WGS) entry which is preliminary data.</text>
</comment>
<gene>
    <name evidence="1" type="ORF">HMPREF9445_01531</name>
</gene>
<evidence type="ECO:0000313" key="2">
    <source>
        <dbReference type="Proteomes" id="UP000010321"/>
    </source>
</evidence>
<sequence>MLDFDYQSFNFKNTHICDEVKMNLLYHILYYTVLSASGNIL</sequence>
<name>A0ABN0CP94_9BACE</name>
<dbReference type="Proteomes" id="UP000010321">
    <property type="component" value="Unassembled WGS sequence"/>
</dbReference>
<evidence type="ECO:0000313" key="1">
    <source>
        <dbReference type="EMBL" id="EGF52301.1"/>
    </source>
</evidence>
<reference evidence="1 2" key="1">
    <citation type="submission" date="2011-02" db="EMBL/GenBank/DDBJ databases">
        <authorList>
            <person name="Weinstock G."/>
            <person name="Sodergren E."/>
            <person name="Clifton S."/>
            <person name="Fulton L."/>
            <person name="Fulton B."/>
            <person name="Courtney L."/>
            <person name="Fronick C."/>
            <person name="Harrison M."/>
            <person name="Strong C."/>
            <person name="Farmer C."/>
            <person name="Delahaunty K."/>
            <person name="Markovic C."/>
            <person name="Hall O."/>
            <person name="Minx P."/>
            <person name="Tomlinson C."/>
            <person name="Mitreva M."/>
            <person name="Hou S."/>
            <person name="Chen J."/>
            <person name="Wollam A."/>
            <person name="Pepin K.H."/>
            <person name="Johnson M."/>
            <person name="Bhonagiri V."/>
            <person name="Zhang X."/>
            <person name="Suruliraj S."/>
            <person name="Warren W."/>
            <person name="Chinwalla A."/>
            <person name="Mardis E.R."/>
            <person name="Wilson R.K."/>
        </authorList>
    </citation>
    <scope>NUCLEOTIDE SEQUENCE [LARGE SCALE GENOMIC DNA]</scope>
    <source>
        <strain evidence="1 2">YIT 12056</strain>
    </source>
</reference>
<keyword evidence="2" id="KW-1185">Reference proteome</keyword>
<protein>
    <submittedName>
        <fullName evidence="1">Uncharacterized protein</fullName>
    </submittedName>
</protein>
<proteinExistence type="predicted"/>
<organism evidence="1 2">
    <name type="scientific">Bacteroides clarus YIT 12056</name>
    <dbReference type="NCBI Taxonomy" id="762984"/>
    <lineage>
        <taxon>Bacteria</taxon>
        <taxon>Pseudomonadati</taxon>
        <taxon>Bacteroidota</taxon>
        <taxon>Bacteroidia</taxon>
        <taxon>Bacteroidales</taxon>
        <taxon>Bacteroidaceae</taxon>
        <taxon>Bacteroides</taxon>
    </lineage>
</organism>
<dbReference type="EMBL" id="AFBM01000016">
    <property type="protein sequence ID" value="EGF52301.1"/>
    <property type="molecule type" value="Genomic_DNA"/>
</dbReference>
<accession>A0ABN0CP94</accession>